<comment type="caution">
    <text evidence="1">The sequence shown here is derived from an EMBL/GenBank/DDBJ whole genome shotgun (WGS) entry which is preliminary data.</text>
</comment>
<dbReference type="EMBL" id="JWZT01002781">
    <property type="protein sequence ID" value="KII68593.1"/>
    <property type="molecule type" value="Genomic_DNA"/>
</dbReference>
<reference evidence="1 2" key="1">
    <citation type="journal article" date="2014" name="Genome Biol. Evol.">
        <title>The genome of the myxosporean Thelohanellus kitauei shows adaptations to nutrient acquisition within its fish host.</title>
        <authorList>
            <person name="Yang Y."/>
            <person name="Xiong J."/>
            <person name="Zhou Z."/>
            <person name="Huo F."/>
            <person name="Miao W."/>
            <person name="Ran C."/>
            <person name="Liu Y."/>
            <person name="Zhang J."/>
            <person name="Feng J."/>
            <person name="Wang M."/>
            <person name="Wang M."/>
            <person name="Wang L."/>
            <person name="Yao B."/>
        </authorList>
    </citation>
    <scope>NUCLEOTIDE SEQUENCE [LARGE SCALE GENOMIC DNA]</scope>
    <source>
        <strain evidence="1">Wuqing</strain>
    </source>
</reference>
<evidence type="ECO:0000313" key="1">
    <source>
        <dbReference type="EMBL" id="KII68593.1"/>
    </source>
</evidence>
<proteinExistence type="predicted"/>
<dbReference type="Proteomes" id="UP000031668">
    <property type="component" value="Unassembled WGS sequence"/>
</dbReference>
<evidence type="ECO:0000313" key="2">
    <source>
        <dbReference type="Proteomes" id="UP000031668"/>
    </source>
</evidence>
<dbReference type="AlphaFoldDB" id="A0A0C2JH55"/>
<organism evidence="1 2">
    <name type="scientific">Thelohanellus kitauei</name>
    <name type="common">Myxosporean</name>
    <dbReference type="NCBI Taxonomy" id="669202"/>
    <lineage>
        <taxon>Eukaryota</taxon>
        <taxon>Metazoa</taxon>
        <taxon>Cnidaria</taxon>
        <taxon>Myxozoa</taxon>
        <taxon>Myxosporea</taxon>
        <taxon>Bivalvulida</taxon>
        <taxon>Platysporina</taxon>
        <taxon>Myxobolidae</taxon>
        <taxon>Thelohanellus</taxon>
    </lineage>
</organism>
<keyword evidence="2" id="KW-1185">Reference proteome</keyword>
<protein>
    <submittedName>
        <fullName evidence="1">Uncharacterized protein</fullName>
    </submittedName>
</protein>
<name>A0A0C2JH55_THEKT</name>
<accession>A0A0C2JH55</accession>
<sequence>MAAIIFEIRFPINLENDFMKLYVIESYLSEIATEKLAVDDIEVVTKLTVDTPDFNVLEHVAKCIFMQNSYNRFMKEKNIKNCCLRSFHRFSIYYSEHPDLPNQRDNIQQVTDTCGRITFDILECLRIVENEPFKQFFRSRFSEIFNLRMTTDPNLYRLDII</sequence>
<gene>
    <name evidence="1" type="ORF">RF11_00499</name>
</gene>